<reference evidence="3 4" key="2">
    <citation type="journal article" date="2009" name="PLoS ONE">
        <title>An integrated genetic and cytogenetic map of the cucumber genome.</title>
        <authorList>
            <person name="Ren Y."/>
            <person name="Zhang Z."/>
            <person name="Liu J."/>
            <person name="Staub J.E."/>
            <person name="Han Y."/>
            <person name="Cheng Z."/>
            <person name="Li X."/>
            <person name="Lu J."/>
            <person name="Miao H."/>
            <person name="Kang H."/>
            <person name="Xie B."/>
            <person name="Gu X."/>
            <person name="Wang X."/>
            <person name="Du Y."/>
            <person name="Jin W."/>
            <person name="Huang S."/>
        </authorList>
    </citation>
    <scope>NUCLEOTIDE SEQUENCE [LARGE SCALE GENOMIC DNA]</scope>
    <source>
        <strain evidence="4">cv. 9930</strain>
    </source>
</reference>
<dbReference type="Gramene" id="KGN44842">
    <property type="protein sequence ID" value="KGN44842"/>
    <property type="gene ID" value="Csa_7G390210"/>
</dbReference>
<evidence type="ECO:0000256" key="2">
    <source>
        <dbReference type="PROSITE-ProRule" id="PRU00708"/>
    </source>
</evidence>
<dbReference type="Gene3D" id="1.25.40.10">
    <property type="entry name" value="Tetratricopeptide repeat domain"/>
    <property type="match status" value="3"/>
</dbReference>
<protein>
    <recommendedName>
        <fullName evidence="5">Pentatricopeptide repeat-containing protein</fullName>
    </recommendedName>
</protein>
<dbReference type="PANTHER" id="PTHR47926:SF387">
    <property type="entry name" value="PENTATRICOPEPTIDE REPEAT-CONTAINING PROTEIN"/>
    <property type="match status" value="1"/>
</dbReference>
<dbReference type="OMA" id="VEGKFHD"/>
<dbReference type="OrthoDB" id="185373at2759"/>
<dbReference type="InterPro" id="IPR011990">
    <property type="entry name" value="TPR-like_helical_dom_sf"/>
</dbReference>
<dbReference type="Pfam" id="PF01535">
    <property type="entry name" value="PPR"/>
    <property type="match status" value="4"/>
</dbReference>
<feature type="repeat" description="PPR" evidence="2">
    <location>
        <begin position="116"/>
        <end position="150"/>
    </location>
</feature>
<reference evidence="3 4" key="3">
    <citation type="journal article" date="2010" name="BMC Genomics">
        <title>Transcriptome sequencing and comparative analysis of cucumber flowers with different sex types.</title>
        <authorList>
            <person name="Guo S."/>
            <person name="Zheng Y."/>
            <person name="Joung J.G."/>
            <person name="Liu S."/>
            <person name="Zhang Z."/>
            <person name="Crasta O.R."/>
            <person name="Sobral B.W."/>
            <person name="Xu Y."/>
            <person name="Huang S."/>
            <person name="Fei Z."/>
        </authorList>
    </citation>
    <scope>NUCLEOTIDE SEQUENCE [LARGE SCALE GENOMIC DNA]</scope>
    <source>
        <strain evidence="4">cv. 9930</strain>
    </source>
</reference>
<dbReference type="SUPFAM" id="SSF48452">
    <property type="entry name" value="TPR-like"/>
    <property type="match status" value="1"/>
</dbReference>
<dbReference type="Proteomes" id="UP000029981">
    <property type="component" value="Chromosome 7"/>
</dbReference>
<accession>A0A0A0K8Z0</accession>
<feature type="repeat" description="PPR" evidence="2">
    <location>
        <begin position="217"/>
        <end position="251"/>
    </location>
</feature>
<evidence type="ECO:0000256" key="1">
    <source>
        <dbReference type="ARBA" id="ARBA00022737"/>
    </source>
</evidence>
<dbReference type="FunFam" id="1.25.40.10:FF:000348">
    <property type="entry name" value="Pentatricopeptide repeat-containing protein chloroplastic"/>
    <property type="match status" value="1"/>
</dbReference>
<dbReference type="GO" id="GO:0009451">
    <property type="term" value="P:RNA modification"/>
    <property type="evidence" value="ECO:0007669"/>
    <property type="project" value="InterPro"/>
</dbReference>
<evidence type="ECO:0008006" key="5">
    <source>
        <dbReference type="Google" id="ProtNLM"/>
    </source>
</evidence>
<dbReference type="InterPro" id="IPR002885">
    <property type="entry name" value="PPR_rpt"/>
</dbReference>
<reference evidence="3 4" key="1">
    <citation type="journal article" date="2009" name="Nat. Genet.">
        <title>The genome of the cucumber, Cucumis sativus L.</title>
        <authorList>
            <person name="Huang S."/>
            <person name="Li R."/>
            <person name="Zhang Z."/>
            <person name="Li L."/>
            <person name="Gu X."/>
            <person name="Fan W."/>
            <person name="Lucas W.J."/>
            <person name="Wang X."/>
            <person name="Xie B."/>
            <person name="Ni P."/>
            <person name="Ren Y."/>
            <person name="Zhu H."/>
            <person name="Li J."/>
            <person name="Lin K."/>
            <person name="Jin W."/>
            <person name="Fei Z."/>
            <person name="Li G."/>
            <person name="Staub J."/>
            <person name="Kilian A."/>
            <person name="van der Vossen E.A."/>
            <person name="Wu Y."/>
            <person name="Guo J."/>
            <person name="He J."/>
            <person name="Jia Z."/>
            <person name="Ren Y."/>
            <person name="Tian G."/>
            <person name="Lu Y."/>
            <person name="Ruan J."/>
            <person name="Qian W."/>
            <person name="Wang M."/>
            <person name="Huang Q."/>
            <person name="Li B."/>
            <person name="Xuan Z."/>
            <person name="Cao J."/>
            <person name="Asan"/>
            <person name="Wu Z."/>
            <person name="Zhang J."/>
            <person name="Cai Q."/>
            <person name="Bai Y."/>
            <person name="Zhao B."/>
            <person name="Han Y."/>
            <person name="Li Y."/>
            <person name="Li X."/>
            <person name="Wang S."/>
            <person name="Shi Q."/>
            <person name="Liu S."/>
            <person name="Cho W.K."/>
            <person name="Kim J.Y."/>
            <person name="Xu Y."/>
            <person name="Heller-Uszynska K."/>
            <person name="Miao H."/>
            <person name="Cheng Z."/>
            <person name="Zhang S."/>
            <person name="Wu J."/>
            <person name="Yang Y."/>
            <person name="Kang H."/>
            <person name="Li M."/>
            <person name="Liang H."/>
            <person name="Ren X."/>
            <person name="Shi Z."/>
            <person name="Wen M."/>
            <person name="Jian M."/>
            <person name="Yang H."/>
            <person name="Zhang G."/>
            <person name="Yang Z."/>
            <person name="Chen R."/>
            <person name="Liu S."/>
            <person name="Li J."/>
            <person name="Ma L."/>
            <person name="Liu H."/>
            <person name="Zhou Y."/>
            <person name="Zhao J."/>
            <person name="Fang X."/>
            <person name="Li G."/>
            <person name="Fang L."/>
            <person name="Li Y."/>
            <person name="Liu D."/>
            <person name="Zheng H."/>
            <person name="Zhang Y."/>
            <person name="Qin N."/>
            <person name="Li Z."/>
            <person name="Yang G."/>
            <person name="Yang S."/>
            <person name="Bolund L."/>
            <person name="Kristiansen K."/>
            <person name="Zheng H."/>
            <person name="Li S."/>
            <person name="Zhang X."/>
            <person name="Yang H."/>
            <person name="Wang J."/>
            <person name="Sun R."/>
            <person name="Zhang B."/>
            <person name="Jiang S."/>
            <person name="Wang J."/>
            <person name="Du Y."/>
            <person name="Li S."/>
        </authorList>
    </citation>
    <scope>NUCLEOTIDE SEQUENCE [LARGE SCALE GENOMIC DNA]</scope>
    <source>
        <strain evidence="4">cv. 9930</strain>
    </source>
</reference>
<dbReference type="PANTHER" id="PTHR47926">
    <property type="entry name" value="PENTATRICOPEPTIDE REPEAT-CONTAINING PROTEIN"/>
    <property type="match status" value="1"/>
</dbReference>
<dbReference type="eggNOG" id="KOG4197">
    <property type="taxonomic scope" value="Eukaryota"/>
</dbReference>
<name>A0A0A0K8Z0_CUCSA</name>
<dbReference type="KEGG" id="csv:101204157"/>
<feature type="repeat" description="PPR" evidence="2">
    <location>
        <begin position="452"/>
        <end position="486"/>
    </location>
</feature>
<dbReference type="NCBIfam" id="TIGR00756">
    <property type="entry name" value="PPR"/>
    <property type="match status" value="7"/>
</dbReference>
<keyword evidence="1" id="KW-0677">Repeat</keyword>
<evidence type="ECO:0000313" key="3">
    <source>
        <dbReference type="EMBL" id="KGN44842.1"/>
    </source>
</evidence>
<dbReference type="FunFam" id="1.25.40.10:FF:000470">
    <property type="entry name" value="Pentatricopeptide repeat-containing protein At5g66520"/>
    <property type="match status" value="1"/>
</dbReference>
<dbReference type="PROSITE" id="PS51375">
    <property type="entry name" value="PPR"/>
    <property type="match status" value="4"/>
</dbReference>
<dbReference type="AlphaFoldDB" id="A0A0A0K8Z0"/>
<dbReference type="GO" id="GO:0003723">
    <property type="term" value="F:RNA binding"/>
    <property type="evidence" value="ECO:0007669"/>
    <property type="project" value="InterPro"/>
</dbReference>
<keyword evidence="4" id="KW-1185">Reference proteome</keyword>
<evidence type="ECO:0000313" key="4">
    <source>
        <dbReference type="Proteomes" id="UP000029981"/>
    </source>
</evidence>
<dbReference type="InterPro" id="IPR046848">
    <property type="entry name" value="E_motif"/>
</dbReference>
<reference evidence="3 4" key="4">
    <citation type="journal article" date="2011" name="BMC Genomics">
        <title>RNA-Seq improves annotation of protein-coding genes in the cucumber genome.</title>
        <authorList>
            <person name="Li Z."/>
            <person name="Zhang Z."/>
            <person name="Yan P."/>
            <person name="Huang S."/>
            <person name="Fei Z."/>
            <person name="Lin K."/>
        </authorList>
    </citation>
    <scope>NUCLEOTIDE SEQUENCE [LARGE SCALE GENOMIC DNA]</scope>
    <source>
        <strain evidence="4">cv. 9930</strain>
    </source>
</reference>
<organism evidence="3 4">
    <name type="scientific">Cucumis sativus</name>
    <name type="common">Cucumber</name>
    <dbReference type="NCBI Taxonomy" id="3659"/>
    <lineage>
        <taxon>Eukaryota</taxon>
        <taxon>Viridiplantae</taxon>
        <taxon>Streptophyta</taxon>
        <taxon>Embryophyta</taxon>
        <taxon>Tracheophyta</taxon>
        <taxon>Spermatophyta</taxon>
        <taxon>Magnoliopsida</taxon>
        <taxon>eudicotyledons</taxon>
        <taxon>Gunneridae</taxon>
        <taxon>Pentapetalae</taxon>
        <taxon>rosids</taxon>
        <taxon>fabids</taxon>
        <taxon>Cucurbitales</taxon>
        <taxon>Cucurbitaceae</taxon>
        <taxon>Benincaseae</taxon>
        <taxon>Cucumis</taxon>
    </lineage>
</organism>
<dbReference type="Pfam" id="PF20431">
    <property type="entry name" value="E_motif"/>
    <property type="match status" value="1"/>
</dbReference>
<feature type="repeat" description="PPR" evidence="2">
    <location>
        <begin position="318"/>
        <end position="352"/>
    </location>
</feature>
<proteinExistence type="predicted"/>
<dbReference type="Pfam" id="PF13041">
    <property type="entry name" value="PPR_2"/>
    <property type="match status" value="3"/>
</dbReference>
<dbReference type="EMBL" id="CM002928">
    <property type="protein sequence ID" value="KGN44842.1"/>
    <property type="molecule type" value="Genomic_DNA"/>
</dbReference>
<sequence>MKPFFSSFQNPSHFSFFPLNLALNILHSFRPLSTSSSPGKPKWNSLSNVFISNPTLLILQSCSSMFQLKQIQAHITCTGLMNQIFPASRLLAFCALSDSGDIHYAHLIFDQTELPNCFFWNTMIKGYCKANHPSMGFSFFRQMIRNRAEFDSGSFVFALKACGQFAEKIVGMAVHSVIWKRGFDSDLFVQNGLIQNYVETGCLGFARQMFDESSVKDVVTWTTMINGYARNNWLDEAIALFNSMLSSDVKPNEVTMIALLSACSQKGDSEMGKTLHEHIRRKDITCSLNLLNAMLDMYVKCGCLTTAREIFNNMERRDVFSWTSLLNGYAKNGDLGSARKLFDEMPERNIVSWNAMIAGYSQNSQPMEALELFHNMVDVVGLVPTEDTLVCVLSASGQLGCLEMGQEIHCNHVNKIGIQVSLILKNAVMDMYAKCGSIDAAAKLFHSMPEKNLVSWNSMISAYASYGHAKKALTLFDQMIGSGLKPDHITFIGVLSACSYGGFVSEGQAHFESMENCFGVEPKREHYACMVDLLSRVGLLKEAYELISRMPMEASEGGWGALLDACRKHGNVEMAKLAGEKLLELDPEDSGIYSLLANICADGKKWKDVRMVRRMMRERGVKKVPGHSLIEIEGKFHEFLVADTSHTRSSEIYRVVNELLLLSSLIIDFEPLEND</sequence>
<gene>
    <name evidence="3" type="ORF">Csa_7G390210</name>
</gene>
<dbReference type="InterPro" id="IPR046960">
    <property type="entry name" value="PPR_At4g14850-like_plant"/>
</dbReference>
<dbReference type="FunFam" id="1.25.40.10:FF:000184">
    <property type="entry name" value="Pentatricopeptide repeat-containing protein, chloroplastic"/>
    <property type="match status" value="1"/>
</dbReference>